<name>A0A7Y6ISK6_9ACTN</name>
<keyword evidence="2" id="KW-1185">Reference proteome</keyword>
<dbReference type="AlphaFoldDB" id="A0A7Y6ISK6"/>
<comment type="caution">
    <text evidence="1">The sequence shown here is derived from an EMBL/GenBank/DDBJ whole genome shotgun (WGS) entry which is preliminary data.</text>
</comment>
<organism evidence="1 2">
    <name type="scientific">Nonomuraea rhodomycinica</name>
    <dbReference type="NCBI Taxonomy" id="1712872"/>
    <lineage>
        <taxon>Bacteria</taxon>
        <taxon>Bacillati</taxon>
        <taxon>Actinomycetota</taxon>
        <taxon>Actinomycetes</taxon>
        <taxon>Streptosporangiales</taxon>
        <taxon>Streptosporangiaceae</taxon>
        <taxon>Nonomuraea</taxon>
    </lineage>
</organism>
<dbReference type="RefSeq" id="WP_175603173.1">
    <property type="nucleotide sequence ID" value="NZ_JABWGO010000007.1"/>
</dbReference>
<gene>
    <name evidence="1" type="ORF">HT134_26435</name>
</gene>
<proteinExistence type="predicted"/>
<evidence type="ECO:0000313" key="1">
    <source>
        <dbReference type="EMBL" id="NUW43642.1"/>
    </source>
</evidence>
<dbReference type="Proteomes" id="UP000546126">
    <property type="component" value="Unassembled WGS sequence"/>
</dbReference>
<protein>
    <submittedName>
        <fullName evidence="1">Uncharacterized protein</fullName>
    </submittedName>
</protein>
<evidence type="ECO:0000313" key="2">
    <source>
        <dbReference type="Proteomes" id="UP000546126"/>
    </source>
</evidence>
<sequence length="95" mass="10392">MSGYSYTTINVTSDGEPRIRVSLYPDERARVEYYPAERGCPFLNIEHAGARVSIGLTHGSEVAEQHVRFARGLLDAAAAFLADCERLHAEQPAAA</sequence>
<reference evidence="1 2" key="1">
    <citation type="submission" date="2020-06" db="EMBL/GenBank/DDBJ databases">
        <authorList>
            <person name="Chanama M."/>
        </authorList>
    </citation>
    <scope>NUCLEOTIDE SEQUENCE [LARGE SCALE GENOMIC DNA]</scope>
    <source>
        <strain evidence="1 2">TBRC6557</strain>
    </source>
</reference>
<accession>A0A7Y6ISK6</accession>
<dbReference type="EMBL" id="JABWGO010000007">
    <property type="protein sequence ID" value="NUW43642.1"/>
    <property type="molecule type" value="Genomic_DNA"/>
</dbReference>